<proteinExistence type="inferred from homology"/>
<evidence type="ECO:0000256" key="5">
    <source>
        <dbReference type="ARBA" id="ARBA00023306"/>
    </source>
</evidence>
<dbReference type="PANTHER" id="PTHR14728:SF2">
    <property type="entry name" value="PROTEIN AURORA BOREALIS"/>
    <property type="match status" value="1"/>
</dbReference>
<dbReference type="RefSeq" id="XP_012937325.1">
    <property type="nucleotide sequence ID" value="XM_013081871.2"/>
</dbReference>
<feature type="region of interest" description="Disordered" evidence="6">
    <location>
        <begin position="766"/>
        <end position="817"/>
    </location>
</feature>
<name>A0ABM0ZYS9_APLCA</name>
<evidence type="ECO:0000313" key="7">
    <source>
        <dbReference type="Proteomes" id="UP000694888"/>
    </source>
</evidence>
<feature type="compositionally biased region" description="Basic and acidic residues" evidence="6">
    <location>
        <begin position="126"/>
        <end position="139"/>
    </location>
</feature>
<feature type="region of interest" description="Disordered" evidence="6">
    <location>
        <begin position="965"/>
        <end position="1006"/>
    </location>
</feature>
<evidence type="ECO:0000256" key="3">
    <source>
        <dbReference type="ARBA" id="ARBA00022618"/>
    </source>
</evidence>
<evidence type="ECO:0000256" key="6">
    <source>
        <dbReference type="SAM" id="MobiDB-lite"/>
    </source>
</evidence>
<feature type="compositionally biased region" description="Polar residues" evidence="6">
    <location>
        <begin position="114"/>
        <end position="123"/>
    </location>
</feature>
<feature type="compositionally biased region" description="Polar residues" evidence="6">
    <location>
        <begin position="92"/>
        <end position="102"/>
    </location>
</feature>
<dbReference type="Pfam" id="PF15280">
    <property type="entry name" value="BORA_N"/>
    <property type="match status" value="1"/>
</dbReference>
<dbReference type="PANTHER" id="PTHR14728">
    <property type="entry name" value="PROTEIN AURORA BOREALIS"/>
    <property type="match status" value="1"/>
</dbReference>
<feature type="compositionally biased region" description="Polar residues" evidence="6">
    <location>
        <begin position="11"/>
        <end position="21"/>
    </location>
</feature>
<comment type="similarity">
    <text evidence="1">Belongs to the BORA family.</text>
</comment>
<evidence type="ECO:0000256" key="1">
    <source>
        <dbReference type="ARBA" id="ARBA00010963"/>
    </source>
</evidence>
<sequence length="1053" mass="114517">MEEDDEKEGSCSMTLTSSDFSPSPVKELRNKQCNLPFKAYSLPTPQFTESDLGTDAVSNGAGNTNFTSDPFHHSSKDDAGTCIDDTSRDPLQPTSQDSQVFGVTSDDGTKESPSKQQAASGSGSPRGDHSSPFKFGDARSGDMRHQLLTQRTFNSLEDNLGPRTSSPMRKIRVYTTASGIQTVTISPSSGSHVPALASSSDGTHCSLQQDHASHQVQGVGGSPFLTPRTDHVLSSLSQEHQAILKTPVRGQQCHWENGMDVTPSHFGTPMRQSPGFTPGRHFVNPFEVDPTQMHLSMFSPNLFKVTNSAKKEKEGFWSVEHAALIKPVEINDSEVIRQHRYQQRIDKEQDPHIQMAINKFFSNELIVPSPWSEKVKHVLPRTPGAIKSVSSQTTLSVPPHVDLLAELGDKYQLPQHKTEASPASECGNSFIRRRLLSQLNDDSVISASPGLPSRSREEGLAGSPSPGKQTTPEWERKTPKKAGSGHFSSSPIRTESGDRQPQSLSGLDLLASPELSPIAGRASRSVRSSGVFFSHQEELDSPRAIMQLDFSSILDDADEEDEDVADKTETLVQTGHQTDMSCSEAPACATSVVLSDSQVQSNQSKNNSLLRGAGFLSSALSAESASDVATTTFPQSSSNSQDTGYNTASQCFPFDLECNSNSNLITQDTQQSNASAPPSEMCSSVSNFKEGAFASINRSKEKSMELTESFTNEQSRGEMNFGSNRDSFIVVENIKHHSVPIKMEEVGRKRDTCLLRKVRTLSDIRASREKSSVSRDLTQSFNSEKESYSNMSVEDKPRSSSDVERYSMSFDAPSGSTVPLPSTPSVFNCDWLPSGSDKKTGTGSVCVMTHEQLENHCSNDNMLNASPLLNISVQSQDAFQKNTGSPVRGSIAIATNQSSSTSRILYSPAAIDMPVSPFVLGDDQTLVDARELLSKSEQLRKKLSGPDWVEPDSIFQGIDVDVENRDPSLNSSDLNPEGSWQSGKPGVRSLSPTFRVEPMRTSTPSPVMLKGVREKIEDVRGNRLGSEIAAEILKRAGEDLAELTNRMGPSDSL</sequence>
<organism evidence="7 9">
    <name type="scientific">Aplysia californica</name>
    <name type="common">California sea hare</name>
    <dbReference type="NCBI Taxonomy" id="6500"/>
    <lineage>
        <taxon>Eukaryota</taxon>
        <taxon>Metazoa</taxon>
        <taxon>Spiralia</taxon>
        <taxon>Lophotrochozoa</taxon>
        <taxon>Mollusca</taxon>
        <taxon>Gastropoda</taxon>
        <taxon>Heterobranchia</taxon>
        <taxon>Euthyneura</taxon>
        <taxon>Tectipleura</taxon>
        <taxon>Aplysiida</taxon>
        <taxon>Aplysioidea</taxon>
        <taxon>Aplysiidae</taxon>
        <taxon>Aplysia</taxon>
    </lineage>
</organism>
<protein>
    <recommendedName>
        <fullName evidence="2">Protein aurora borealis</fullName>
    </recommendedName>
</protein>
<keyword evidence="7" id="KW-1185">Reference proteome</keyword>
<evidence type="ECO:0000256" key="2">
    <source>
        <dbReference type="ARBA" id="ARBA00020055"/>
    </source>
</evidence>
<reference evidence="8 9" key="1">
    <citation type="submission" date="2025-05" db="UniProtKB">
        <authorList>
            <consortium name="RefSeq"/>
        </authorList>
    </citation>
    <scope>IDENTIFICATION</scope>
</reference>
<feature type="compositionally biased region" description="Polar residues" evidence="6">
    <location>
        <begin position="43"/>
        <end position="68"/>
    </location>
</feature>
<feature type="region of interest" description="Disordered" evidence="6">
    <location>
        <begin position="1"/>
        <end position="27"/>
    </location>
</feature>
<feature type="compositionally biased region" description="Basic and acidic residues" evidence="6">
    <location>
        <begin position="783"/>
        <end position="805"/>
    </location>
</feature>
<feature type="region of interest" description="Disordered" evidence="6">
    <location>
        <begin position="185"/>
        <end position="205"/>
    </location>
</feature>
<keyword evidence="4" id="KW-0498">Mitosis</keyword>
<feature type="compositionally biased region" description="Basic and acidic residues" evidence="6">
    <location>
        <begin position="70"/>
        <end position="79"/>
    </location>
</feature>
<feature type="region of interest" description="Disordered" evidence="6">
    <location>
        <begin position="41"/>
        <end position="139"/>
    </location>
</feature>
<accession>A0ABM0ZYS9</accession>
<evidence type="ECO:0000313" key="8">
    <source>
        <dbReference type="RefSeq" id="XP_005097271.1"/>
    </source>
</evidence>
<evidence type="ECO:0000313" key="9">
    <source>
        <dbReference type="RefSeq" id="XP_012937325.1"/>
    </source>
</evidence>
<feature type="compositionally biased region" description="Polar residues" evidence="6">
    <location>
        <begin position="967"/>
        <end position="982"/>
    </location>
</feature>
<gene>
    <name evidence="8 9" type="primary">LOC101854495</name>
</gene>
<feature type="compositionally biased region" description="Polar residues" evidence="6">
    <location>
        <begin position="486"/>
        <end position="505"/>
    </location>
</feature>
<dbReference type="Proteomes" id="UP000694888">
    <property type="component" value="Unplaced"/>
</dbReference>
<dbReference type="GeneID" id="101854495"/>
<dbReference type="RefSeq" id="XP_005097271.1">
    <property type="nucleotide sequence ID" value="XM_005097214.2"/>
</dbReference>
<keyword evidence="3" id="KW-0132">Cell division</keyword>
<keyword evidence="5" id="KW-0131">Cell cycle</keyword>
<feature type="region of interest" description="Disordered" evidence="6">
    <location>
        <begin position="443"/>
        <end position="505"/>
    </location>
</feature>
<evidence type="ECO:0000256" key="4">
    <source>
        <dbReference type="ARBA" id="ARBA00022776"/>
    </source>
</evidence>
<dbReference type="InterPro" id="IPR023252">
    <property type="entry name" value="Aurora_borealis_protein"/>
</dbReference>
<dbReference type="PRINTS" id="PR02038">
    <property type="entry name" value="AURORABORA"/>
</dbReference>